<name>A0A2M7V573_9BACT</name>
<sequence>MNAHKGKTAVAVSADDIKQTLPGYNPRASHLVHRESTRIADRQFFFLLKDTDYNDVVLMSGGSASGKTEYIETFLLDEEHIIFDGTLPTVLGASIKIKQAQKYKKNVSIHAVIPDDLRRAYLAFLGRERQYEDIHFFRTHSDSRRTLLNIASAYPDMKITLIESSYRRNMLRFEEFIFPVREDMIEFLESIQYTESEIQHFVV</sequence>
<dbReference type="AlphaFoldDB" id="A0A2M7V573"/>
<gene>
    <name evidence="1" type="ORF">COX83_01270</name>
</gene>
<reference evidence="2" key="1">
    <citation type="submission" date="2017-09" db="EMBL/GenBank/DDBJ databases">
        <title>Depth-based differentiation of microbial function through sediment-hosted aquifers and enrichment of novel symbionts in the deep terrestrial subsurface.</title>
        <authorList>
            <person name="Probst A.J."/>
            <person name="Ladd B."/>
            <person name="Jarett J.K."/>
            <person name="Geller-Mcgrath D.E."/>
            <person name="Sieber C.M.K."/>
            <person name="Emerson J.B."/>
            <person name="Anantharaman K."/>
            <person name="Thomas B.C."/>
            <person name="Malmstrom R."/>
            <person name="Stieglmeier M."/>
            <person name="Klingl A."/>
            <person name="Woyke T."/>
            <person name="Ryan C.M."/>
            <person name="Banfield J.F."/>
        </authorList>
    </citation>
    <scope>NUCLEOTIDE SEQUENCE [LARGE SCALE GENOMIC DNA]</scope>
</reference>
<accession>A0A2M7V573</accession>
<evidence type="ECO:0000313" key="1">
    <source>
        <dbReference type="EMBL" id="PIZ93747.1"/>
    </source>
</evidence>
<evidence type="ECO:0000313" key="2">
    <source>
        <dbReference type="Proteomes" id="UP000230078"/>
    </source>
</evidence>
<dbReference type="EMBL" id="PFPI01000015">
    <property type="protein sequence ID" value="PIZ93747.1"/>
    <property type="molecule type" value="Genomic_DNA"/>
</dbReference>
<evidence type="ECO:0008006" key="3">
    <source>
        <dbReference type="Google" id="ProtNLM"/>
    </source>
</evidence>
<proteinExistence type="predicted"/>
<organism evidence="1 2">
    <name type="scientific">Candidatus Magasanikbacteria bacterium CG_4_10_14_0_2_um_filter_41_31</name>
    <dbReference type="NCBI Taxonomy" id="1974639"/>
    <lineage>
        <taxon>Bacteria</taxon>
        <taxon>Candidatus Magasanikiibacteriota</taxon>
    </lineage>
</organism>
<dbReference type="Proteomes" id="UP000230078">
    <property type="component" value="Unassembled WGS sequence"/>
</dbReference>
<comment type="caution">
    <text evidence="1">The sequence shown here is derived from an EMBL/GenBank/DDBJ whole genome shotgun (WGS) entry which is preliminary data.</text>
</comment>
<protein>
    <recommendedName>
        <fullName evidence="3">Zeta toxin domain-containing protein</fullName>
    </recommendedName>
</protein>